<feature type="compositionally biased region" description="Polar residues" evidence="2">
    <location>
        <begin position="230"/>
        <end position="241"/>
    </location>
</feature>
<feature type="region of interest" description="Disordered" evidence="2">
    <location>
        <begin position="458"/>
        <end position="510"/>
    </location>
</feature>
<dbReference type="EMBL" id="BKCJ010010589">
    <property type="protein sequence ID" value="GEU92266.1"/>
    <property type="molecule type" value="Genomic_DNA"/>
</dbReference>
<reference evidence="3" key="1">
    <citation type="journal article" date="2019" name="Sci. Rep.">
        <title>Draft genome of Tanacetum cinerariifolium, the natural source of mosquito coil.</title>
        <authorList>
            <person name="Yamashiro T."/>
            <person name="Shiraishi A."/>
            <person name="Satake H."/>
            <person name="Nakayama K."/>
        </authorList>
    </citation>
    <scope>NUCLEOTIDE SEQUENCE</scope>
</reference>
<keyword evidence="1" id="KW-0175">Coiled coil</keyword>
<feature type="compositionally biased region" description="Low complexity" evidence="2">
    <location>
        <begin position="242"/>
        <end position="256"/>
    </location>
</feature>
<feature type="region of interest" description="Disordered" evidence="2">
    <location>
        <begin position="230"/>
        <end position="256"/>
    </location>
</feature>
<accession>A0A6L2P1U3</accession>
<feature type="compositionally biased region" description="Polar residues" evidence="2">
    <location>
        <begin position="89"/>
        <end position="98"/>
    </location>
</feature>
<feature type="compositionally biased region" description="Low complexity" evidence="2">
    <location>
        <begin position="483"/>
        <end position="500"/>
    </location>
</feature>
<feature type="region of interest" description="Disordered" evidence="2">
    <location>
        <begin position="80"/>
        <end position="142"/>
    </location>
</feature>
<proteinExistence type="predicted"/>
<sequence length="635" mass="69648">MATLRYKDEHNKVGYLLKPTKSDDYHQIIDFLRASHIRAPELGPPAILTTIDKTPYTITEDLVRRHPMPLLPAMLLQAQAGEGAEHGHSSNPNTASFSRSHETDASPFTTVEDAPMGGDFHTSPPRSSPAPPAGQPSGGAEDPITLTALFSVVSTLVQKVHSLESELKDHKKLFKDVMGKLVKKVKTLEVKLKSKKRKMVVSDYDQEDGGQQDMDLDALRTLANATVTVDSDIPSGSTSQIPAASPSVPTAVPPGTSNVLSGTFDVPSGTSAVPTGASTVPAGSPSIPTDVPSSAAPAGVSSKGKSLMVEEDIPVKAWTFKQMKEDRLGEEAAKRLHDEEIAQLERQRAEVEANVSLLKTLLGDDVSENSFPARMAALIKRKRQALAEQLAKERQNRPMTPAQQKAYMRQYVKNQSSDIYNTGWTMAYVKSFTDDQLKQEFEKIRKVQSNSQIQAFSRTLKRPGPVLEEPSSKRQQSTKAHIPPVSEVPLSPAVSSPPSSRTRRKSLGRKHILKPKSTLPKLDLAADAQMFIKVVVNEDSDDEVTLDWSTVVGWEVLPTPLGEINALYRIDETVFGEVLYMFTDVSYPLSIKLMERMLMHKLELDSDVVGNDMTNVEQLIQFIKNQLDAAPASFV</sequence>
<feature type="coiled-coil region" evidence="1">
    <location>
        <begin position="334"/>
        <end position="396"/>
    </location>
</feature>
<feature type="compositionally biased region" description="Low complexity" evidence="2">
    <location>
        <begin position="291"/>
        <end position="305"/>
    </location>
</feature>
<organism evidence="3">
    <name type="scientific">Tanacetum cinerariifolium</name>
    <name type="common">Dalmatian daisy</name>
    <name type="synonym">Chrysanthemum cinerariifolium</name>
    <dbReference type="NCBI Taxonomy" id="118510"/>
    <lineage>
        <taxon>Eukaryota</taxon>
        <taxon>Viridiplantae</taxon>
        <taxon>Streptophyta</taxon>
        <taxon>Embryophyta</taxon>
        <taxon>Tracheophyta</taxon>
        <taxon>Spermatophyta</taxon>
        <taxon>Magnoliopsida</taxon>
        <taxon>eudicotyledons</taxon>
        <taxon>Gunneridae</taxon>
        <taxon>Pentapetalae</taxon>
        <taxon>asterids</taxon>
        <taxon>campanulids</taxon>
        <taxon>Asterales</taxon>
        <taxon>Asteraceae</taxon>
        <taxon>Asteroideae</taxon>
        <taxon>Anthemideae</taxon>
        <taxon>Anthemidinae</taxon>
        <taxon>Tanacetum</taxon>
    </lineage>
</organism>
<evidence type="ECO:0000313" key="3">
    <source>
        <dbReference type="EMBL" id="GEU92266.1"/>
    </source>
</evidence>
<protein>
    <submittedName>
        <fullName evidence="3">JmjC domain-containing protein</fullName>
    </submittedName>
</protein>
<gene>
    <name evidence="3" type="ORF">Tci_064244</name>
</gene>
<evidence type="ECO:0000256" key="1">
    <source>
        <dbReference type="SAM" id="Coils"/>
    </source>
</evidence>
<name>A0A6L2P1U3_TANCI</name>
<feature type="compositionally biased region" description="Basic residues" evidence="2">
    <location>
        <begin position="501"/>
        <end position="510"/>
    </location>
</feature>
<evidence type="ECO:0000256" key="2">
    <source>
        <dbReference type="SAM" id="MobiDB-lite"/>
    </source>
</evidence>
<comment type="caution">
    <text evidence="3">The sequence shown here is derived from an EMBL/GenBank/DDBJ whole genome shotgun (WGS) entry which is preliminary data.</text>
</comment>
<dbReference type="AlphaFoldDB" id="A0A6L2P1U3"/>
<feature type="region of interest" description="Disordered" evidence="2">
    <location>
        <begin position="270"/>
        <end position="305"/>
    </location>
</feature>
<feature type="coiled-coil region" evidence="1">
    <location>
        <begin position="153"/>
        <end position="198"/>
    </location>
</feature>